<organism evidence="9 10">
    <name type="scientific">Stylonychia lemnae</name>
    <name type="common">Ciliate</name>
    <dbReference type="NCBI Taxonomy" id="5949"/>
    <lineage>
        <taxon>Eukaryota</taxon>
        <taxon>Sar</taxon>
        <taxon>Alveolata</taxon>
        <taxon>Ciliophora</taxon>
        <taxon>Intramacronucleata</taxon>
        <taxon>Spirotrichea</taxon>
        <taxon>Stichotrichia</taxon>
        <taxon>Sporadotrichida</taxon>
        <taxon>Oxytrichidae</taxon>
        <taxon>Stylonychinae</taxon>
        <taxon>Stylonychia</taxon>
    </lineage>
</organism>
<dbReference type="InParanoid" id="A0A077ZU42"/>
<sequence>MDQTQQILNLYNNELIQKIQESKDLWAQISIEHTPVENITKQLRSFKLNFVDPSFTPSELSLYPQELVEVGGPFDKKIQWRRPKDFIQSLNPQLLPEQIKPEVFRKQIESRDIREGSLGDSWFLGAIATLAEHPQLLEKLFVNKTYNEEGVYRVRICKNGEWQSVTIDDYFPCFINGGPIFSTTSENELWVLILEKAYAKVHGSYLALRGGYAIEGIQDLTGCPSTQYDLLSQYVRQTIQNGDLWKLLQFYEKEQYLMSVSTDGEDQELAGNFIVQFQSYQDRETNLLKAHSYTILKIVEVNNNKLINLRNPWNAPFNFRGKWNENSPLWTQQMRRHLEPTFDKENSNFWISFEEFTQYFKTLNTCRIKNWEEIRVRGKYLRVQDKNNQTNEIVLSRWYYTLEIKKRTHVFIGIHQEDERIQGVSETRPYQDIGVLVLKQTSEGTRLVQMKELQETRQSELDIYLEEGTYFIIPKTSGCLLKVDNQEQDRNQVNFLKKQTKQPSDHYLSTLKDIFRKFDLQMNGELQYHEFGDFFTSLGFKINEQEFQSQILDKYCSTADGLTFHGFKDFMVASLFQYGYDNMIQWLYKLGYVQQEDRFISERSRVFIMTIHSEYQVQMVVNDCLHNDIEFKTQHIDPATSDDVIEEDQDDREFPIQVRIDLTQFNNVIQTNTHMPFIEKTIEPGESIFMFHAKITDANFKQPLKPTIQYHRLMQSEDAQNESRFAI</sequence>
<dbReference type="Gene3D" id="1.10.238.10">
    <property type="entry name" value="EF-hand"/>
    <property type="match status" value="1"/>
</dbReference>
<dbReference type="InterPro" id="IPR002048">
    <property type="entry name" value="EF_hand_dom"/>
</dbReference>
<dbReference type="PANTHER" id="PTHR10183:SF379">
    <property type="entry name" value="CALPAIN-5"/>
    <property type="match status" value="1"/>
</dbReference>
<evidence type="ECO:0000259" key="8">
    <source>
        <dbReference type="PROSITE" id="PS50222"/>
    </source>
</evidence>
<dbReference type="Proteomes" id="UP000039865">
    <property type="component" value="Unassembled WGS sequence"/>
</dbReference>
<feature type="domain" description="Calpain catalytic" evidence="7">
    <location>
        <begin position="49"/>
        <end position="369"/>
    </location>
</feature>
<evidence type="ECO:0000256" key="2">
    <source>
        <dbReference type="ARBA" id="ARBA00022670"/>
    </source>
</evidence>
<keyword evidence="3" id="KW-0378">Hydrolase</keyword>
<evidence type="ECO:0000256" key="6">
    <source>
        <dbReference type="PROSITE-ProRule" id="PRU00239"/>
    </source>
</evidence>
<evidence type="ECO:0000259" key="7">
    <source>
        <dbReference type="PROSITE" id="PS50203"/>
    </source>
</evidence>
<dbReference type="GO" id="GO:0004198">
    <property type="term" value="F:calcium-dependent cysteine-type endopeptidase activity"/>
    <property type="evidence" value="ECO:0007669"/>
    <property type="project" value="InterPro"/>
</dbReference>
<evidence type="ECO:0000256" key="1">
    <source>
        <dbReference type="ARBA" id="ARBA00007623"/>
    </source>
</evidence>
<dbReference type="InterPro" id="IPR038765">
    <property type="entry name" value="Papain-like_cys_pep_sf"/>
</dbReference>
<evidence type="ECO:0000313" key="9">
    <source>
        <dbReference type="EMBL" id="CDW72805.1"/>
    </source>
</evidence>
<evidence type="ECO:0000256" key="5">
    <source>
        <dbReference type="PIRSR" id="PIRSR622684-1"/>
    </source>
</evidence>
<dbReference type="InterPro" id="IPR022684">
    <property type="entry name" value="Calpain_cysteine_protease"/>
</dbReference>
<comment type="caution">
    <text evidence="6">Lacks conserved residue(s) required for the propagation of feature annotation.</text>
</comment>
<dbReference type="PANTHER" id="PTHR10183">
    <property type="entry name" value="CALPAIN"/>
    <property type="match status" value="1"/>
</dbReference>
<evidence type="ECO:0000256" key="4">
    <source>
        <dbReference type="ARBA" id="ARBA00022807"/>
    </source>
</evidence>
<dbReference type="GO" id="GO:0006508">
    <property type="term" value="P:proteolysis"/>
    <property type="evidence" value="ECO:0007669"/>
    <property type="project" value="UniProtKB-KW"/>
</dbReference>
<reference evidence="9 10" key="1">
    <citation type="submission" date="2014-06" db="EMBL/GenBank/DDBJ databases">
        <authorList>
            <person name="Swart Estienne"/>
        </authorList>
    </citation>
    <scope>NUCLEOTIDE SEQUENCE [LARGE SCALE GENOMIC DNA]</scope>
    <source>
        <strain evidence="9 10">130c</strain>
    </source>
</reference>
<comment type="similarity">
    <text evidence="1">Belongs to the peptidase C2 family.</text>
</comment>
<dbReference type="Pfam" id="PF00648">
    <property type="entry name" value="Peptidase_C2"/>
    <property type="match status" value="1"/>
</dbReference>
<dbReference type="OMA" id="WISWEDF"/>
<protein>
    <submittedName>
        <fullName evidence="9">Calpain family cysteine protease containing protein</fullName>
    </submittedName>
</protein>
<dbReference type="GO" id="GO:0005509">
    <property type="term" value="F:calcium ion binding"/>
    <property type="evidence" value="ECO:0007669"/>
    <property type="project" value="InterPro"/>
</dbReference>
<evidence type="ECO:0000313" key="10">
    <source>
        <dbReference type="Proteomes" id="UP000039865"/>
    </source>
</evidence>
<feature type="domain" description="EF-hand" evidence="8">
    <location>
        <begin position="506"/>
        <end position="541"/>
    </location>
</feature>
<dbReference type="Gene3D" id="3.90.70.10">
    <property type="entry name" value="Cysteine proteinases"/>
    <property type="match status" value="1"/>
</dbReference>
<dbReference type="PRINTS" id="PR00704">
    <property type="entry name" value="CALPAIN"/>
</dbReference>
<accession>A0A077ZU42</accession>
<dbReference type="InterPro" id="IPR001300">
    <property type="entry name" value="Peptidase_C2_calpain_cat"/>
</dbReference>
<dbReference type="PROSITE" id="PS50203">
    <property type="entry name" value="CALPAIN_CAT"/>
    <property type="match status" value="1"/>
</dbReference>
<proteinExistence type="inferred from homology"/>
<keyword evidence="4" id="KW-0788">Thiol protease</keyword>
<keyword evidence="10" id="KW-1185">Reference proteome</keyword>
<dbReference type="SMART" id="SM00230">
    <property type="entry name" value="CysPc"/>
    <property type="match status" value="1"/>
</dbReference>
<dbReference type="PROSITE" id="PS50222">
    <property type="entry name" value="EF_HAND_2"/>
    <property type="match status" value="1"/>
</dbReference>
<dbReference type="SUPFAM" id="SSF54001">
    <property type="entry name" value="Cysteine proteinases"/>
    <property type="match status" value="1"/>
</dbReference>
<evidence type="ECO:0000256" key="3">
    <source>
        <dbReference type="ARBA" id="ARBA00022801"/>
    </source>
</evidence>
<keyword evidence="2 9" id="KW-0645">Protease</keyword>
<dbReference type="SUPFAM" id="SSF47473">
    <property type="entry name" value="EF-hand"/>
    <property type="match status" value="1"/>
</dbReference>
<dbReference type="AlphaFoldDB" id="A0A077ZU42"/>
<dbReference type="OrthoDB" id="268518at2759"/>
<dbReference type="InterPro" id="IPR011992">
    <property type="entry name" value="EF-hand-dom_pair"/>
</dbReference>
<dbReference type="EMBL" id="CCKQ01001682">
    <property type="protein sequence ID" value="CDW72805.1"/>
    <property type="molecule type" value="Genomic_DNA"/>
</dbReference>
<feature type="active site" evidence="5">
    <location>
        <position position="311"/>
    </location>
</feature>
<dbReference type="CDD" id="cd00044">
    <property type="entry name" value="CysPc"/>
    <property type="match status" value="1"/>
</dbReference>
<name>A0A077ZU42_STYLE</name>
<feature type="active site" evidence="5">
    <location>
        <position position="291"/>
    </location>
</feature>
<gene>
    <name evidence="9" type="primary">Contig5552.g5937</name>
    <name evidence="9" type="ORF">STYLEM_1770</name>
</gene>